<dbReference type="EMBL" id="CP034170">
    <property type="protein sequence ID" value="AZI58880.1"/>
    <property type="molecule type" value="Genomic_DNA"/>
</dbReference>
<reference evidence="1 2" key="2">
    <citation type="submission" date="2018-12" db="EMBL/GenBank/DDBJ databases">
        <title>Nakamurella antarcticus sp. nov., isolated from Antarctica South Shetland Islands soil.</title>
        <authorList>
            <person name="Peng F."/>
        </authorList>
    </citation>
    <scope>NUCLEOTIDE SEQUENCE [LARGE SCALE GENOMIC DNA]</scope>
    <source>
        <strain evidence="1 2">S14-144</strain>
    </source>
</reference>
<accession>A0A3G8ZNQ2</accession>
<keyword evidence="2" id="KW-1185">Reference proteome</keyword>
<evidence type="ECO:0000313" key="1">
    <source>
        <dbReference type="EMBL" id="AZI58880.1"/>
    </source>
</evidence>
<name>A0A3G8ZNQ2_9ACTN</name>
<proteinExistence type="predicted"/>
<dbReference type="Proteomes" id="UP000268084">
    <property type="component" value="Chromosome"/>
</dbReference>
<evidence type="ECO:0000313" key="2">
    <source>
        <dbReference type="Proteomes" id="UP000268084"/>
    </source>
</evidence>
<sequence>MTTPTALSVTRGVQCCTGLNESGTVDQLAWYAATGEAWACPVCTTGHTAWDAILKILATPSDLWHPIRLAGGGQSISHLTITASDSPFPVNLTLAGVPEGSRALRIVATPYEHPLVLAIPSQSLGAPPNFEDDVYIVVSTLGGRERNPWTRATLSLSIPWAPADSASVSHELLQSAMVAFADRDWKRAALDANSAVEVASKEQTAPILEGVKRHKKITPFGPEQRLVLLEAVALAQGRPSLTPEIRELLSGLADYRNNSAHGGMNSDGDKLAPLLAAAVCGLWWMWGRADVARPATSD</sequence>
<gene>
    <name evidence="1" type="ORF">EH165_12760</name>
</gene>
<protein>
    <submittedName>
        <fullName evidence="1">Uncharacterized protein</fullName>
    </submittedName>
</protein>
<dbReference type="KEGG" id="nak:EH165_12760"/>
<reference evidence="1 2" key="1">
    <citation type="submission" date="2018-11" db="EMBL/GenBank/DDBJ databases">
        <authorList>
            <person name="Da X."/>
        </authorList>
    </citation>
    <scope>NUCLEOTIDE SEQUENCE [LARGE SCALE GENOMIC DNA]</scope>
    <source>
        <strain evidence="1 2">S14-144</strain>
    </source>
</reference>
<dbReference type="RefSeq" id="WP_124799784.1">
    <property type="nucleotide sequence ID" value="NZ_CP034170.1"/>
</dbReference>
<organism evidence="1 2">
    <name type="scientific">Nakamurella antarctica</name>
    <dbReference type="NCBI Taxonomy" id="1902245"/>
    <lineage>
        <taxon>Bacteria</taxon>
        <taxon>Bacillati</taxon>
        <taxon>Actinomycetota</taxon>
        <taxon>Actinomycetes</taxon>
        <taxon>Nakamurellales</taxon>
        <taxon>Nakamurellaceae</taxon>
        <taxon>Nakamurella</taxon>
    </lineage>
</organism>
<dbReference type="AlphaFoldDB" id="A0A3G8ZNQ2"/>